<comment type="caution">
    <text evidence="2">The sequence shown here is derived from an EMBL/GenBank/DDBJ whole genome shotgun (WGS) entry which is preliminary data.</text>
</comment>
<keyword evidence="3" id="KW-1185">Reference proteome</keyword>
<protein>
    <submittedName>
        <fullName evidence="2">Major egg antigen</fullName>
    </submittedName>
</protein>
<evidence type="ECO:0000313" key="2">
    <source>
        <dbReference type="EMBL" id="KAL1235904.1"/>
    </source>
</evidence>
<feature type="region of interest" description="Disordered" evidence="1">
    <location>
        <begin position="20"/>
        <end position="55"/>
    </location>
</feature>
<evidence type="ECO:0000313" key="3">
    <source>
        <dbReference type="Proteomes" id="UP001558632"/>
    </source>
</evidence>
<gene>
    <name evidence="2" type="ORF">TSPI_03884</name>
</gene>
<accession>A0ABR3KDL1</accession>
<feature type="compositionally biased region" description="Low complexity" evidence="1">
    <location>
        <begin position="31"/>
        <end position="55"/>
    </location>
</feature>
<feature type="compositionally biased region" description="Polar residues" evidence="1">
    <location>
        <begin position="20"/>
        <end position="30"/>
    </location>
</feature>
<organism evidence="2 3">
    <name type="scientific">Trichinella spiralis</name>
    <name type="common">Trichina worm</name>
    <dbReference type="NCBI Taxonomy" id="6334"/>
    <lineage>
        <taxon>Eukaryota</taxon>
        <taxon>Metazoa</taxon>
        <taxon>Ecdysozoa</taxon>
        <taxon>Nematoda</taxon>
        <taxon>Enoplea</taxon>
        <taxon>Dorylaimia</taxon>
        <taxon>Trichinellida</taxon>
        <taxon>Trichinellidae</taxon>
        <taxon>Trichinella</taxon>
    </lineage>
</organism>
<name>A0ABR3KDL1_TRISP</name>
<dbReference type="EMBL" id="JBEUSY010000376">
    <property type="protein sequence ID" value="KAL1235904.1"/>
    <property type="molecule type" value="Genomic_DNA"/>
</dbReference>
<evidence type="ECO:0000256" key="1">
    <source>
        <dbReference type="SAM" id="MobiDB-lite"/>
    </source>
</evidence>
<proteinExistence type="predicted"/>
<sequence length="75" mass="7561">MSMDNGSVLLKSPITMDPSQALRNLNVSGQSSSSSSSNSSNSSISSSSSSSSSSSIIPACRRQLLASDSPGSFSV</sequence>
<dbReference type="Proteomes" id="UP001558632">
    <property type="component" value="Unassembled WGS sequence"/>
</dbReference>
<reference evidence="2 3" key="1">
    <citation type="submission" date="2024-07" db="EMBL/GenBank/DDBJ databases">
        <title>Enhanced genomic and transcriptomic resources for Trichinella pseudospiralis and T. spiralis underpin the discovery of pronounced molecular differences between stages and species.</title>
        <authorList>
            <person name="Pasi K.K."/>
            <person name="La Rosa G."/>
            <person name="Gomez-Morales M.A."/>
            <person name="Tosini F."/>
            <person name="Sumanam S."/>
            <person name="Young N.D."/>
            <person name="Chang B.C."/>
            <person name="Robin G.B."/>
        </authorList>
    </citation>
    <scope>NUCLEOTIDE SEQUENCE [LARGE SCALE GENOMIC DNA]</scope>
    <source>
        <strain evidence="2">ISS534</strain>
    </source>
</reference>